<evidence type="ECO:0000313" key="3">
    <source>
        <dbReference type="Proteomes" id="UP001054945"/>
    </source>
</evidence>
<evidence type="ECO:0000256" key="1">
    <source>
        <dbReference type="SAM" id="MobiDB-lite"/>
    </source>
</evidence>
<comment type="caution">
    <text evidence="2">The sequence shown here is derived from an EMBL/GenBank/DDBJ whole genome shotgun (WGS) entry which is preliminary data.</text>
</comment>
<gene>
    <name evidence="2" type="ORF">CEXT_640241</name>
</gene>
<organism evidence="2 3">
    <name type="scientific">Caerostris extrusa</name>
    <name type="common">Bark spider</name>
    <name type="synonym">Caerostris bankana</name>
    <dbReference type="NCBI Taxonomy" id="172846"/>
    <lineage>
        <taxon>Eukaryota</taxon>
        <taxon>Metazoa</taxon>
        <taxon>Ecdysozoa</taxon>
        <taxon>Arthropoda</taxon>
        <taxon>Chelicerata</taxon>
        <taxon>Arachnida</taxon>
        <taxon>Araneae</taxon>
        <taxon>Araneomorphae</taxon>
        <taxon>Entelegynae</taxon>
        <taxon>Araneoidea</taxon>
        <taxon>Araneidae</taxon>
        <taxon>Caerostris</taxon>
    </lineage>
</organism>
<dbReference type="EMBL" id="BPLR01006558">
    <property type="protein sequence ID" value="GIY10731.1"/>
    <property type="molecule type" value="Genomic_DNA"/>
</dbReference>
<accession>A0AAV4QQX5</accession>
<name>A0AAV4QQX5_CAEEX</name>
<feature type="region of interest" description="Disordered" evidence="1">
    <location>
        <begin position="83"/>
        <end position="102"/>
    </location>
</feature>
<reference evidence="2 3" key="1">
    <citation type="submission" date="2021-06" db="EMBL/GenBank/DDBJ databases">
        <title>Caerostris extrusa draft genome.</title>
        <authorList>
            <person name="Kono N."/>
            <person name="Arakawa K."/>
        </authorList>
    </citation>
    <scope>NUCLEOTIDE SEQUENCE [LARGE SCALE GENOMIC DNA]</scope>
</reference>
<dbReference type="Proteomes" id="UP001054945">
    <property type="component" value="Unassembled WGS sequence"/>
</dbReference>
<evidence type="ECO:0000313" key="2">
    <source>
        <dbReference type="EMBL" id="GIY10731.1"/>
    </source>
</evidence>
<protein>
    <submittedName>
        <fullName evidence="2">Uncharacterized protein</fullName>
    </submittedName>
</protein>
<dbReference type="AlphaFoldDB" id="A0AAV4QQX5"/>
<proteinExistence type="predicted"/>
<keyword evidence="3" id="KW-1185">Reference proteome</keyword>
<sequence>MKLERYCSSGAEVLNLFCSTEPFCSSQWSCTILKKLKNIPIHLSKHQGVCFIYVSKRNRKEENGILSWHLFYFEWVDIIHQQNGSKNKSNPGTSCRRKGISSSGLAGALKRLLPTAGKENKEIRSKRKISMQADFSSMLSIDDSDSR</sequence>
<feature type="compositionally biased region" description="Polar residues" evidence="1">
    <location>
        <begin position="83"/>
        <end position="93"/>
    </location>
</feature>